<name>A0A0A8YY08_ARUDO</name>
<proteinExistence type="predicted"/>
<dbReference type="EMBL" id="GBRH01267592">
    <property type="protein sequence ID" value="JAD30303.1"/>
    <property type="molecule type" value="Transcribed_RNA"/>
</dbReference>
<accession>A0A0A8YY08</accession>
<dbReference type="AlphaFoldDB" id="A0A0A8YY08"/>
<reference evidence="1" key="1">
    <citation type="submission" date="2014-09" db="EMBL/GenBank/DDBJ databases">
        <authorList>
            <person name="Magalhaes I.L.F."/>
            <person name="Oliveira U."/>
            <person name="Santos F.R."/>
            <person name="Vidigal T.H.D.A."/>
            <person name="Brescovit A.D."/>
            <person name="Santos A.J."/>
        </authorList>
    </citation>
    <scope>NUCLEOTIDE SEQUENCE</scope>
    <source>
        <tissue evidence="1">Shoot tissue taken approximately 20 cm above the soil surface</tissue>
    </source>
</reference>
<evidence type="ECO:0000313" key="1">
    <source>
        <dbReference type="EMBL" id="JAD30303.1"/>
    </source>
</evidence>
<protein>
    <submittedName>
        <fullName evidence="1">Uncharacterized protein</fullName>
    </submittedName>
</protein>
<sequence>MAHMDFVCHPIERKNRYFCIPSYSSKGFPFQTSKEVPIEKKILKNIYGAILRGIRQ</sequence>
<organism evidence="1">
    <name type="scientific">Arundo donax</name>
    <name type="common">Giant reed</name>
    <name type="synonym">Donax arundinaceus</name>
    <dbReference type="NCBI Taxonomy" id="35708"/>
    <lineage>
        <taxon>Eukaryota</taxon>
        <taxon>Viridiplantae</taxon>
        <taxon>Streptophyta</taxon>
        <taxon>Embryophyta</taxon>
        <taxon>Tracheophyta</taxon>
        <taxon>Spermatophyta</taxon>
        <taxon>Magnoliopsida</taxon>
        <taxon>Liliopsida</taxon>
        <taxon>Poales</taxon>
        <taxon>Poaceae</taxon>
        <taxon>PACMAD clade</taxon>
        <taxon>Arundinoideae</taxon>
        <taxon>Arundineae</taxon>
        <taxon>Arundo</taxon>
    </lineage>
</organism>
<reference evidence="1" key="2">
    <citation type="journal article" date="2015" name="Data Brief">
        <title>Shoot transcriptome of the giant reed, Arundo donax.</title>
        <authorList>
            <person name="Barrero R.A."/>
            <person name="Guerrero F.D."/>
            <person name="Moolhuijzen P."/>
            <person name="Goolsby J.A."/>
            <person name="Tidwell J."/>
            <person name="Bellgard S.E."/>
            <person name="Bellgard M.I."/>
        </authorList>
    </citation>
    <scope>NUCLEOTIDE SEQUENCE</scope>
    <source>
        <tissue evidence="1">Shoot tissue taken approximately 20 cm above the soil surface</tissue>
    </source>
</reference>